<dbReference type="EMBL" id="JAGFBS010000059">
    <property type="protein sequence ID" value="KAG6369950.1"/>
    <property type="molecule type" value="Genomic_DNA"/>
</dbReference>
<dbReference type="Proteomes" id="UP000683000">
    <property type="component" value="Unassembled WGS sequence"/>
</dbReference>
<dbReference type="AlphaFoldDB" id="A0A8I2YGT6"/>
<name>A0A8I2YGT6_9AGAM</name>
<accession>A0A8I2YGT6</accession>
<organism evidence="2 3">
    <name type="scientific">Boletus reticuloceps</name>
    <dbReference type="NCBI Taxonomy" id="495285"/>
    <lineage>
        <taxon>Eukaryota</taxon>
        <taxon>Fungi</taxon>
        <taxon>Dikarya</taxon>
        <taxon>Basidiomycota</taxon>
        <taxon>Agaricomycotina</taxon>
        <taxon>Agaricomycetes</taxon>
        <taxon>Agaricomycetidae</taxon>
        <taxon>Boletales</taxon>
        <taxon>Boletineae</taxon>
        <taxon>Boletaceae</taxon>
        <taxon>Boletoideae</taxon>
        <taxon>Boletus</taxon>
    </lineage>
</organism>
<keyword evidence="3" id="KW-1185">Reference proteome</keyword>
<evidence type="ECO:0000313" key="1">
    <source>
        <dbReference type="EMBL" id="KAG6369950.1"/>
    </source>
</evidence>
<gene>
    <name evidence="1" type="ORF">JVT61DRAFT_12577</name>
    <name evidence="2" type="ORF">JVT61DRAFT_9058</name>
</gene>
<sequence length="104" mass="11793">MEVEEFSTELRRLLAGHKLRWWLEEPYCWSSGSCSVGILTAFKCARRLHPCNEIVLPFLDTLPYSSRDAGDPYRRKQAVGLYAMNRGDVYAAGVAVYASYAQVL</sequence>
<proteinExistence type="predicted"/>
<dbReference type="EMBL" id="JAGFBS010000032">
    <property type="protein sequence ID" value="KAG6371714.1"/>
    <property type="molecule type" value="Genomic_DNA"/>
</dbReference>
<evidence type="ECO:0000313" key="2">
    <source>
        <dbReference type="EMBL" id="KAG6371714.1"/>
    </source>
</evidence>
<reference evidence="2" key="1">
    <citation type="submission" date="2021-03" db="EMBL/GenBank/DDBJ databases">
        <title>Evolutionary innovations through gain and loss of genes in the ectomycorrhizal Boletales.</title>
        <authorList>
            <person name="Wu G."/>
            <person name="Miyauchi S."/>
            <person name="Morin E."/>
            <person name="Yang Z.-L."/>
            <person name="Xu J."/>
            <person name="Martin F.M."/>
        </authorList>
    </citation>
    <scope>NUCLEOTIDE SEQUENCE</scope>
    <source>
        <strain evidence="2">BR01</strain>
    </source>
</reference>
<dbReference type="OrthoDB" id="1688044at2759"/>
<comment type="caution">
    <text evidence="2">The sequence shown here is derived from an EMBL/GenBank/DDBJ whole genome shotgun (WGS) entry which is preliminary data.</text>
</comment>
<protein>
    <submittedName>
        <fullName evidence="2">Uncharacterized protein</fullName>
    </submittedName>
</protein>
<evidence type="ECO:0000313" key="3">
    <source>
        <dbReference type="Proteomes" id="UP000683000"/>
    </source>
</evidence>